<dbReference type="EMBL" id="CP110437">
    <property type="protein sequence ID" value="WAQ92636.1"/>
    <property type="molecule type" value="Genomic_DNA"/>
</dbReference>
<name>A0ABY7D8I4_9BASI</name>
<sequence>MASLPKSQCDSPPAKWTQMQQLLALFPALSAPPVAAPSPAALLLPSSKALPAQRIPSKPEQESQTAPNRPGFIDSKS</sequence>
<evidence type="ECO:0000256" key="1">
    <source>
        <dbReference type="SAM" id="MobiDB-lite"/>
    </source>
</evidence>
<reference evidence="2" key="1">
    <citation type="submission" date="2022-10" db="EMBL/GenBank/DDBJ databases">
        <title>Puccinia triticina Genome sequencing and assembly.</title>
        <authorList>
            <person name="Li C."/>
        </authorList>
    </citation>
    <scope>NUCLEOTIDE SEQUENCE</scope>
    <source>
        <strain evidence="2">Pt15</strain>
    </source>
</reference>
<dbReference type="RefSeq" id="XP_053028191.1">
    <property type="nucleotide sequence ID" value="XM_053164200.1"/>
</dbReference>
<evidence type="ECO:0000313" key="3">
    <source>
        <dbReference type="Proteomes" id="UP001164743"/>
    </source>
</evidence>
<protein>
    <submittedName>
        <fullName evidence="2">Uncharacterized protein</fullName>
    </submittedName>
</protein>
<feature type="region of interest" description="Disordered" evidence="1">
    <location>
        <begin position="51"/>
        <end position="77"/>
    </location>
</feature>
<gene>
    <name evidence="2" type="ORF">PtA15_17A118</name>
</gene>
<evidence type="ECO:0000313" key="2">
    <source>
        <dbReference type="EMBL" id="WAQ92636.1"/>
    </source>
</evidence>
<dbReference type="Proteomes" id="UP001164743">
    <property type="component" value="Chromosome 17A"/>
</dbReference>
<proteinExistence type="predicted"/>
<organism evidence="2 3">
    <name type="scientific">Puccinia triticina</name>
    <dbReference type="NCBI Taxonomy" id="208348"/>
    <lineage>
        <taxon>Eukaryota</taxon>
        <taxon>Fungi</taxon>
        <taxon>Dikarya</taxon>
        <taxon>Basidiomycota</taxon>
        <taxon>Pucciniomycotina</taxon>
        <taxon>Pucciniomycetes</taxon>
        <taxon>Pucciniales</taxon>
        <taxon>Pucciniaceae</taxon>
        <taxon>Puccinia</taxon>
    </lineage>
</organism>
<accession>A0ABY7D8I4</accession>
<dbReference type="GeneID" id="77805095"/>
<keyword evidence="3" id="KW-1185">Reference proteome</keyword>